<feature type="compositionally biased region" description="Polar residues" evidence="1">
    <location>
        <begin position="1"/>
        <end position="10"/>
    </location>
</feature>
<feature type="compositionally biased region" description="Low complexity" evidence="1">
    <location>
        <begin position="60"/>
        <end position="84"/>
    </location>
</feature>
<comment type="caution">
    <text evidence="2">The sequence shown here is derived from an EMBL/GenBank/DDBJ whole genome shotgun (WGS) entry which is preliminary data.</text>
</comment>
<dbReference type="EMBL" id="VXLC01000008">
    <property type="protein sequence ID" value="KAA8887265.1"/>
    <property type="molecule type" value="Genomic_DNA"/>
</dbReference>
<name>A0A5N0EGN0_9NOCA</name>
<feature type="compositionally biased region" description="Gly residues" evidence="1">
    <location>
        <begin position="15"/>
        <end position="24"/>
    </location>
</feature>
<evidence type="ECO:0000313" key="2">
    <source>
        <dbReference type="EMBL" id="KAA8887265.1"/>
    </source>
</evidence>
<accession>A0A5N0EGN0</accession>
<organism evidence="2 3">
    <name type="scientific">Nocardia colli</name>
    <dbReference type="NCBI Taxonomy" id="2545717"/>
    <lineage>
        <taxon>Bacteria</taxon>
        <taxon>Bacillati</taxon>
        <taxon>Actinomycetota</taxon>
        <taxon>Actinomycetes</taxon>
        <taxon>Mycobacteriales</taxon>
        <taxon>Nocardiaceae</taxon>
        <taxon>Nocardia</taxon>
    </lineage>
</organism>
<feature type="region of interest" description="Disordered" evidence="1">
    <location>
        <begin position="1"/>
        <end position="25"/>
    </location>
</feature>
<gene>
    <name evidence="2" type="ORF">F3087_20450</name>
</gene>
<sequence>MPPAEQSSPSLRAGCGTGATGVAGPGLTRLGVEVALPSADGLAVTVVAADFSSFESSLDPSNSPIATTSTSAAATTAATTRPRLSAPPPPSGS</sequence>
<feature type="region of interest" description="Disordered" evidence="1">
    <location>
        <begin position="54"/>
        <end position="93"/>
    </location>
</feature>
<proteinExistence type="predicted"/>
<keyword evidence="3" id="KW-1185">Reference proteome</keyword>
<dbReference type="Proteomes" id="UP000323876">
    <property type="component" value="Unassembled WGS sequence"/>
</dbReference>
<evidence type="ECO:0000313" key="3">
    <source>
        <dbReference type="Proteomes" id="UP000323876"/>
    </source>
</evidence>
<dbReference type="AlphaFoldDB" id="A0A5N0EGN0"/>
<protein>
    <submittedName>
        <fullName evidence="2">Uncharacterized protein</fullName>
    </submittedName>
</protein>
<evidence type="ECO:0000256" key="1">
    <source>
        <dbReference type="SAM" id="MobiDB-lite"/>
    </source>
</evidence>
<reference evidence="2 3" key="1">
    <citation type="submission" date="2019-09" db="EMBL/GenBank/DDBJ databases">
        <authorList>
            <person name="Wang X."/>
        </authorList>
    </citation>
    <scope>NUCLEOTIDE SEQUENCE [LARGE SCALE GENOMIC DNA]</scope>
    <source>
        <strain evidence="2 3">CICC 11023</strain>
    </source>
</reference>